<gene>
    <name evidence="2" type="ORF">UU7_17279</name>
</gene>
<reference evidence="2 3" key="1">
    <citation type="journal article" date="2012" name="J. Bacteriol.">
        <title>Genome sequences for six rhodanobacter strains, isolated from soils and the terrestrial subsurface, with variable denitrification capabilities.</title>
        <authorList>
            <person name="Kostka J.E."/>
            <person name="Green S.J."/>
            <person name="Rishishwar L."/>
            <person name="Prakash O."/>
            <person name="Katz L.S."/>
            <person name="Marino-Ramirez L."/>
            <person name="Jordan I.K."/>
            <person name="Munk C."/>
            <person name="Ivanova N."/>
            <person name="Mikhailova N."/>
            <person name="Watson D.B."/>
            <person name="Brown S.D."/>
            <person name="Palumbo A.V."/>
            <person name="Brooks S.C."/>
        </authorList>
    </citation>
    <scope>NUCLEOTIDE SEQUENCE [LARGE SCALE GENOMIC DNA]</scope>
    <source>
        <strain evidence="2 3">B39</strain>
    </source>
</reference>
<keyword evidence="1" id="KW-0472">Membrane</keyword>
<keyword evidence="3" id="KW-1185">Reference proteome</keyword>
<evidence type="ECO:0000313" key="3">
    <source>
        <dbReference type="Proteomes" id="UP000003226"/>
    </source>
</evidence>
<feature type="transmembrane region" description="Helical" evidence="1">
    <location>
        <begin position="41"/>
        <end position="59"/>
    </location>
</feature>
<comment type="caution">
    <text evidence="2">The sequence shown here is derived from an EMBL/GenBank/DDBJ whole genome shotgun (WGS) entry which is preliminary data.</text>
</comment>
<organism evidence="2 3">
    <name type="scientific">Rhodanobacter spathiphylli B39</name>
    <dbReference type="NCBI Taxonomy" id="1163407"/>
    <lineage>
        <taxon>Bacteria</taxon>
        <taxon>Pseudomonadati</taxon>
        <taxon>Pseudomonadota</taxon>
        <taxon>Gammaproteobacteria</taxon>
        <taxon>Lysobacterales</taxon>
        <taxon>Rhodanobacteraceae</taxon>
        <taxon>Rhodanobacter</taxon>
    </lineage>
</organism>
<sequence>MYANCDLFLVQFASTSKGHNRVDVNFVIVHDYFFYVCLDDAFLLFRAFASYISIFLKVFPYHIFGRRMCFGLQFGFF</sequence>
<dbReference type="Proteomes" id="UP000003226">
    <property type="component" value="Unassembled WGS sequence"/>
</dbReference>
<dbReference type="EMBL" id="AJXT01000147">
    <property type="protein sequence ID" value="EIL87302.1"/>
    <property type="molecule type" value="Genomic_DNA"/>
</dbReference>
<evidence type="ECO:0000256" key="1">
    <source>
        <dbReference type="SAM" id="Phobius"/>
    </source>
</evidence>
<protein>
    <submittedName>
        <fullName evidence="2">Uncharacterized protein</fullName>
    </submittedName>
</protein>
<accession>I4VJB1</accession>
<name>I4VJB1_9GAMM</name>
<keyword evidence="1" id="KW-0812">Transmembrane</keyword>
<keyword evidence="1" id="KW-1133">Transmembrane helix</keyword>
<evidence type="ECO:0000313" key="2">
    <source>
        <dbReference type="EMBL" id="EIL87302.1"/>
    </source>
</evidence>
<dbReference type="AlphaFoldDB" id="I4VJB1"/>
<proteinExistence type="predicted"/>